<proteinExistence type="predicted"/>
<feature type="compositionally biased region" description="Basic and acidic residues" evidence="1">
    <location>
        <begin position="676"/>
        <end position="685"/>
    </location>
</feature>
<dbReference type="AlphaFoldDB" id="F0YGI4"/>
<dbReference type="EMBL" id="GL833139">
    <property type="protein sequence ID" value="EGB05790.1"/>
    <property type="molecule type" value="Genomic_DNA"/>
</dbReference>
<feature type="region of interest" description="Disordered" evidence="1">
    <location>
        <begin position="676"/>
        <end position="710"/>
    </location>
</feature>
<accession>F0YGI4</accession>
<dbReference type="Proteomes" id="UP000002729">
    <property type="component" value="Unassembled WGS sequence"/>
</dbReference>
<protein>
    <submittedName>
        <fullName evidence="2">Uncharacterized protein</fullName>
    </submittedName>
</protein>
<dbReference type="OrthoDB" id="75211at2759"/>
<organism evidence="3">
    <name type="scientific">Aureococcus anophagefferens</name>
    <name type="common">Harmful bloom alga</name>
    <dbReference type="NCBI Taxonomy" id="44056"/>
    <lineage>
        <taxon>Eukaryota</taxon>
        <taxon>Sar</taxon>
        <taxon>Stramenopiles</taxon>
        <taxon>Ochrophyta</taxon>
        <taxon>Pelagophyceae</taxon>
        <taxon>Pelagomonadales</taxon>
        <taxon>Pelagomonadaceae</taxon>
        <taxon>Aureococcus</taxon>
    </lineage>
</organism>
<feature type="compositionally biased region" description="Low complexity" evidence="1">
    <location>
        <begin position="1105"/>
        <end position="1118"/>
    </location>
</feature>
<feature type="region of interest" description="Disordered" evidence="1">
    <location>
        <begin position="855"/>
        <end position="978"/>
    </location>
</feature>
<keyword evidence="3" id="KW-1185">Reference proteome</keyword>
<feature type="region of interest" description="Disordered" evidence="1">
    <location>
        <begin position="1105"/>
        <end position="1140"/>
    </location>
</feature>
<gene>
    <name evidence="2" type="ORF">AURANDRAFT_66147</name>
</gene>
<dbReference type="RefSeq" id="XP_009039628.1">
    <property type="nucleotide sequence ID" value="XM_009041380.1"/>
</dbReference>
<feature type="compositionally biased region" description="Pro residues" evidence="1">
    <location>
        <begin position="736"/>
        <end position="749"/>
    </location>
</feature>
<evidence type="ECO:0000313" key="3">
    <source>
        <dbReference type="Proteomes" id="UP000002729"/>
    </source>
</evidence>
<reference evidence="2 3" key="1">
    <citation type="journal article" date="2011" name="Proc. Natl. Acad. Sci. U.S.A.">
        <title>Niche of harmful alga Aureococcus anophagefferens revealed through ecogenomics.</title>
        <authorList>
            <person name="Gobler C.J."/>
            <person name="Berry D.L."/>
            <person name="Dyhrman S.T."/>
            <person name="Wilhelm S.W."/>
            <person name="Salamov A."/>
            <person name="Lobanov A.V."/>
            <person name="Zhang Y."/>
            <person name="Collier J.L."/>
            <person name="Wurch L.L."/>
            <person name="Kustka A.B."/>
            <person name="Dill B.D."/>
            <person name="Shah M."/>
            <person name="VerBerkmoes N.C."/>
            <person name="Kuo A."/>
            <person name="Terry A."/>
            <person name="Pangilinan J."/>
            <person name="Lindquist E.A."/>
            <person name="Lucas S."/>
            <person name="Paulsen I.T."/>
            <person name="Hattenrath-Lehmann T.K."/>
            <person name="Talmage S.C."/>
            <person name="Walker E.A."/>
            <person name="Koch F."/>
            <person name="Burson A.M."/>
            <person name="Marcoval M.A."/>
            <person name="Tang Y.Z."/>
            <person name="Lecleir G.R."/>
            <person name="Coyne K.J."/>
            <person name="Berg G.M."/>
            <person name="Bertrand E.M."/>
            <person name="Saito M.A."/>
            <person name="Gladyshev V.N."/>
            <person name="Grigoriev I.V."/>
        </authorList>
    </citation>
    <scope>NUCLEOTIDE SEQUENCE [LARGE SCALE GENOMIC DNA]</scope>
    <source>
        <strain evidence="3">CCMP 1984</strain>
    </source>
</reference>
<feature type="region of interest" description="Disordered" evidence="1">
    <location>
        <begin position="728"/>
        <end position="750"/>
    </location>
</feature>
<feature type="compositionally biased region" description="Acidic residues" evidence="1">
    <location>
        <begin position="698"/>
        <end position="707"/>
    </location>
</feature>
<evidence type="ECO:0000313" key="2">
    <source>
        <dbReference type="EMBL" id="EGB05790.1"/>
    </source>
</evidence>
<evidence type="ECO:0000256" key="1">
    <source>
        <dbReference type="SAM" id="MobiDB-lite"/>
    </source>
</evidence>
<feature type="region of interest" description="Disordered" evidence="1">
    <location>
        <begin position="804"/>
        <end position="839"/>
    </location>
</feature>
<name>F0YGI4_AURAN</name>
<dbReference type="GeneID" id="20225672"/>
<dbReference type="InParanoid" id="F0YGI4"/>
<dbReference type="KEGG" id="aaf:AURANDRAFT_66147"/>
<sequence>MELSDRFDAWLQDLDVPASEGKLARLDRENRRIRRGRPAKKKPSALRAQALYAKGLAKPFAHNVAPLTGLRSATAPDVGTLGAHPSAPRLLPKRKRNARLPELEGAGARPPGGSTLPARSFPLGGPTGADACARLQRQLAEAASMEHSGDPHLGPGYAVWGLVPDGVAARAPPTLAVVCNPPTLVWRDGRERAGGPSLVARSWAWGADADGHRGWLGLGDDEKRAIEQRLLGARLAAPRSLGDEEADEDGRRRSAARRGLHRRPLVGLDGAPVVVLKFADGGANGSVGMEARAAGDRVEAEAHPATFDGHRRRGSTTGHACAFYRSPLAARCALKALFDVEPHGDDARGKYGVALQAYVKPKGPSAWMVRAVVDAGGGGGGAPGPGPWRRGDGSKHRGAQPYCWVFSDGDPVATDSARATRPEAPAAAAAPPRCSIVRSVPTAASWRGPKAAAAAALQGVNGLLPPSLCLRSLAADFVQDEDGRWWMLQIKAARPRRDGADLGDAWRAGKVPGAVAVVPERASPARAPADDHLLRDNQSLHRYEETCEAELATIAAAGATSDRPCAGQYCDLPVPKAHRHVYGDTLHQGARFSVPRKVVFDKPRADDATAPPPDASVTRLITMTRRERLSLYDTIHVCACCHFQYVGPPRALNVPRPADPAAIGAAVDGIVDAARDRDPAERPDDPPPPAFAVPPALADDDDDDGDDGGAAKDAEIAELRAEISALRGALPREPTPRAPTPPPTPPPPNAAATLLAAMDDIDAIHSQATATMETAMEHHFRNAASFLDDLDATMATALRDGYGAAPPNDDYADDDFEAPGPRQRGLPLAGGAVPPEPAAMSSRTALMVQPRNGTWLAGPGGGTVRATSPATLHRPASQTGRGGPRRSNRFEGGQWKSISSEVSIASREPHPRPSSPSSWAEAWGSNVATSPVERGRQHSLAARPTTSGGRCGVDMGPPKPRPLTSSGRSRRGGGQAAACLGSGGHSVFDDASVGSLHSTLSKLSMPTFKVHPGDQHSHQNRCQTEFFSNLAYGRPPTVQPKAASNAGIRNADHYWRVVKDAPGHDNWKLYSPSKTNARGARYSTPQSNTVREVYGRKAKAPLLFARASSPSGGRPRSPFNFTATGYAKSPPGSRPRSPYF</sequence>